<comment type="caution">
    <text evidence="1">The sequence shown here is derived from an EMBL/GenBank/DDBJ whole genome shotgun (WGS) entry which is preliminary data.</text>
</comment>
<dbReference type="Proteomes" id="UP001499978">
    <property type="component" value="Unassembled WGS sequence"/>
</dbReference>
<accession>A0ABP6B0V0</accession>
<gene>
    <name evidence="1" type="ORF">GCM10010201_33420</name>
</gene>
<sequence length="277" mass="27391">MRGRRAGRLALLAVAGVVAQTAVEALTATPVAPALRRTNFRGRQVTLAGGPAAAIAASAVSAAGAGSRRAAGACLLAGLGSGAVGLYDDVVGNRPEQKAYKGFRGHLAALRERRVSSGMVKILGVGAAAVGAAALVDAGRQRRVVDTALAAGVIAGAANLVNLLDLRPGRALKVTTMLGALMLGGRGGGMAAGPVGAAGGLLRDDLGENIMVGDCGANALGALLGTAFAARTGVLGRAGALAVIASLTLASEKVSFTAVIDHTPALRQLDDLGRRRL</sequence>
<evidence type="ECO:0000313" key="2">
    <source>
        <dbReference type="Proteomes" id="UP001499978"/>
    </source>
</evidence>
<evidence type="ECO:0000313" key="1">
    <source>
        <dbReference type="EMBL" id="GAA2531189.1"/>
    </source>
</evidence>
<dbReference type="RefSeq" id="WP_425565651.1">
    <property type="nucleotide sequence ID" value="NZ_BAAARY010000024.1"/>
</dbReference>
<dbReference type="EMBL" id="BAAARY010000024">
    <property type="protein sequence ID" value="GAA2531189.1"/>
    <property type="molecule type" value="Genomic_DNA"/>
</dbReference>
<name>A0ABP6B0V0_9ACTN</name>
<organism evidence="1 2">
    <name type="scientific">Pilimelia columellifera subsp. columellifera</name>
    <dbReference type="NCBI Taxonomy" id="706583"/>
    <lineage>
        <taxon>Bacteria</taxon>
        <taxon>Bacillati</taxon>
        <taxon>Actinomycetota</taxon>
        <taxon>Actinomycetes</taxon>
        <taxon>Micromonosporales</taxon>
        <taxon>Micromonosporaceae</taxon>
        <taxon>Pilimelia</taxon>
    </lineage>
</organism>
<protein>
    <submittedName>
        <fullName evidence="1">Uncharacterized protein</fullName>
    </submittedName>
</protein>
<reference evidence="2" key="1">
    <citation type="journal article" date="2019" name="Int. J. Syst. Evol. Microbiol.">
        <title>The Global Catalogue of Microorganisms (GCM) 10K type strain sequencing project: providing services to taxonomists for standard genome sequencing and annotation.</title>
        <authorList>
            <consortium name="The Broad Institute Genomics Platform"/>
            <consortium name="The Broad Institute Genome Sequencing Center for Infectious Disease"/>
            <person name="Wu L."/>
            <person name="Ma J."/>
        </authorList>
    </citation>
    <scope>NUCLEOTIDE SEQUENCE [LARGE SCALE GENOMIC DNA]</scope>
    <source>
        <strain evidence="2">JCM 3367</strain>
    </source>
</reference>
<keyword evidence="2" id="KW-1185">Reference proteome</keyword>
<proteinExistence type="predicted"/>